<organism evidence="2 3">
    <name type="scientific">Pullulanibacillus pueri</name>
    <dbReference type="NCBI Taxonomy" id="1437324"/>
    <lineage>
        <taxon>Bacteria</taxon>
        <taxon>Bacillati</taxon>
        <taxon>Bacillota</taxon>
        <taxon>Bacilli</taxon>
        <taxon>Bacillales</taxon>
        <taxon>Sporolactobacillaceae</taxon>
        <taxon>Pullulanibacillus</taxon>
    </lineage>
</organism>
<name>A0A8J2ZYG4_9BACL</name>
<dbReference type="InterPro" id="IPR051044">
    <property type="entry name" value="MAG_DAG_Lipase"/>
</dbReference>
<evidence type="ECO:0000313" key="2">
    <source>
        <dbReference type="EMBL" id="GGH85192.1"/>
    </source>
</evidence>
<feature type="domain" description="Serine aminopeptidase S33" evidence="1">
    <location>
        <begin position="28"/>
        <end position="292"/>
    </location>
</feature>
<reference evidence="2" key="1">
    <citation type="journal article" date="2014" name="Int. J. Syst. Evol. Microbiol.">
        <title>Complete genome sequence of Corynebacterium casei LMG S-19264T (=DSM 44701T), isolated from a smear-ripened cheese.</title>
        <authorList>
            <consortium name="US DOE Joint Genome Institute (JGI-PGF)"/>
            <person name="Walter F."/>
            <person name="Albersmeier A."/>
            <person name="Kalinowski J."/>
            <person name="Ruckert C."/>
        </authorList>
    </citation>
    <scope>NUCLEOTIDE SEQUENCE</scope>
    <source>
        <strain evidence="2">CGMCC 1.12777</strain>
    </source>
</reference>
<dbReference type="InterPro" id="IPR022742">
    <property type="entry name" value="Hydrolase_4"/>
</dbReference>
<protein>
    <submittedName>
        <fullName evidence="2">Lysophospholipase</fullName>
    </submittedName>
</protein>
<dbReference type="SUPFAM" id="SSF53474">
    <property type="entry name" value="alpha/beta-Hydrolases"/>
    <property type="match status" value="1"/>
</dbReference>
<reference evidence="2" key="2">
    <citation type="submission" date="2020-09" db="EMBL/GenBank/DDBJ databases">
        <authorList>
            <person name="Sun Q."/>
            <person name="Zhou Y."/>
        </authorList>
    </citation>
    <scope>NUCLEOTIDE SEQUENCE</scope>
    <source>
        <strain evidence="2">CGMCC 1.12777</strain>
    </source>
</reference>
<accession>A0A8J2ZYG4</accession>
<keyword evidence="3" id="KW-1185">Reference proteome</keyword>
<dbReference type="Pfam" id="PF12146">
    <property type="entry name" value="Hydrolase_4"/>
    <property type="match status" value="1"/>
</dbReference>
<dbReference type="Proteomes" id="UP000656813">
    <property type="component" value="Unassembled WGS sequence"/>
</dbReference>
<gene>
    <name evidence="2" type="ORF">GCM10007096_30010</name>
</gene>
<dbReference type="InterPro" id="IPR029058">
    <property type="entry name" value="AB_hydrolase_fold"/>
</dbReference>
<dbReference type="PANTHER" id="PTHR11614">
    <property type="entry name" value="PHOSPHOLIPASE-RELATED"/>
    <property type="match status" value="1"/>
</dbReference>
<sequence>MRSHTFKVRGIEGLELHTYFWGPEGDSCRGVVQLAHGMAEHAGRYQMFAEALCAQGFALYANDHRGHGRTARSPEERVHLDDENGWEKTVEDMKRLSDYIQLHHHEVPLFLFGHSMGSFLVRRFIQKYCEGLAGVILSGTGADPGLASTIGIKIAERARRKYGSRARSEKLNQLIIGRYNKSFKQKRTASDWLSRDQEEVERYINDPYCGQTPTIGFFIDLMTGLKALDKKANLKQVPMDLPVLFISGAQDPVGGAKKGVIKTYHHFKKAGLQKLELKFYEGARHELLNETNREEVTRDIIQWLNDKISHLN</sequence>
<proteinExistence type="predicted"/>
<comment type="caution">
    <text evidence="2">The sequence shown here is derived from an EMBL/GenBank/DDBJ whole genome shotgun (WGS) entry which is preliminary data.</text>
</comment>
<dbReference type="EMBL" id="BMFV01000025">
    <property type="protein sequence ID" value="GGH85192.1"/>
    <property type="molecule type" value="Genomic_DNA"/>
</dbReference>
<dbReference type="AlphaFoldDB" id="A0A8J2ZYG4"/>
<dbReference type="Gene3D" id="3.40.50.1820">
    <property type="entry name" value="alpha/beta hydrolase"/>
    <property type="match status" value="1"/>
</dbReference>
<dbReference type="RefSeq" id="WP_188498199.1">
    <property type="nucleotide sequence ID" value="NZ_BMFV01000025.1"/>
</dbReference>
<evidence type="ECO:0000313" key="3">
    <source>
        <dbReference type="Proteomes" id="UP000656813"/>
    </source>
</evidence>
<evidence type="ECO:0000259" key="1">
    <source>
        <dbReference type="Pfam" id="PF12146"/>
    </source>
</evidence>